<keyword evidence="4 7" id="KW-0812">Transmembrane</keyword>
<organism evidence="9">
    <name type="scientific">Longilinea arvoryzae</name>
    <dbReference type="NCBI Taxonomy" id="360412"/>
    <lineage>
        <taxon>Bacteria</taxon>
        <taxon>Bacillati</taxon>
        <taxon>Chloroflexota</taxon>
        <taxon>Anaerolineae</taxon>
        <taxon>Anaerolineales</taxon>
        <taxon>Anaerolineaceae</taxon>
        <taxon>Longilinea</taxon>
    </lineage>
</organism>
<dbReference type="OrthoDB" id="9809173at2"/>
<keyword evidence="10" id="KW-1185">Reference proteome</keyword>
<dbReference type="SUPFAM" id="SSF161098">
    <property type="entry name" value="MetI-like"/>
    <property type="match status" value="1"/>
</dbReference>
<dbReference type="Pfam" id="PF00528">
    <property type="entry name" value="BPD_transp_1"/>
    <property type="match status" value="1"/>
</dbReference>
<evidence type="ECO:0000256" key="1">
    <source>
        <dbReference type="ARBA" id="ARBA00004651"/>
    </source>
</evidence>
<dbReference type="RefSeq" id="WP_083522444.1">
    <property type="nucleotide sequence ID" value="NZ_DF967972.1"/>
</dbReference>
<dbReference type="STRING" id="360412.LARV_01747"/>
<evidence type="ECO:0000256" key="7">
    <source>
        <dbReference type="RuleBase" id="RU363032"/>
    </source>
</evidence>
<dbReference type="CDD" id="cd06261">
    <property type="entry name" value="TM_PBP2"/>
    <property type="match status" value="1"/>
</dbReference>
<dbReference type="Proteomes" id="UP000055060">
    <property type="component" value="Unassembled WGS sequence"/>
</dbReference>
<name>A0A0S7BG42_9CHLR</name>
<evidence type="ECO:0000256" key="2">
    <source>
        <dbReference type="ARBA" id="ARBA00022448"/>
    </source>
</evidence>
<keyword evidence="2 7" id="KW-0813">Transport</keyword>
<dbReference type="GO" id="GO:0055085">
    <property type="term" value="P:transmembrane transport"/>
    <property type="evidence" value="ECO:0007669"/>
    <property type="project" value="InterPro"/>
</dbReference>
<dbReference type="InterPro" id="IPR035906">
    <property type="entry name" value="MetI-like_sf"/>
</dbReference>
<feature type="transmembrane region" description="Helical" evidence="7">
    <location>
        <begin position="227"/>
        <end position="248"/>
    </location>
</feature>
<protein>
    <submittedName>
        <fullName evidence="9">ABC-type sugar transport system, permease component</fullName>
    </submittedName>
</protein>
<gene>
    <name evidence="9" type="ORF">LARV_01747</name>
</gene>
<keyword evidence="5 7" id="KW-1133">Transmembrane helix</keyword>
<dbReference type="PANTHER" id="PTHR30193:SF37">
    <property type="entry name" value="INNER MEMBRANE ABC TRANSPORTER PERMEASE PROTEIN YCJO"/>
    <property type="match status" value="1"/>
</dbReference>
<evidence type="ECO:0000313" key="10">
    <source>
        <dbReference type="Proteomes" id="UP000055060"/>
    </source>
</evidence>
<dbReference type="GO" id="GO:0005886">
    <property type="term" value="C:plasma membrane"/>
    <property type="evidence" value="ECO:0007669"/>
    <property type="project" value="UniProtKB-SubCell"/>
</dbReference>
<accession>A0A0S7BG42</accession>
<dbReference type="EMBL" id="DF967972">
    <property type="protein sequence ID" value="GAP13988.1"/>
    <property type="molecule type" value="Genomic_DNA"/>
</dbReference>
<proteinExistence type="inferred from homology"/>
<feature type="domain" description="ABC transmembrane type-1" evidence="8">
    <location>
        <begin position="91"/>
        <end position="304"/>
    </location>
</feature>
<dbReference type="InterPro" id="IPR051393">
    <property type="entry name" value="ABC_transporter_permease"/>
</dbReference>
<keyword evidence="3" id="KW-1003">Cell membrane</keyword>
<comment type="similarity">
    <text evidence="7">Belongs to the binding-protein-dependent transport system permease family.</text>
</comment>
<dbReference type="InterPro" id="IPR000515">
    <property type="entry name" value="MetI-like"/>
</dbReference>
<evidence type="ECO:0000256" key="6">
    <source>
        <dbReference type="ARBA" id="ARBA00023136"/>
    </source>
</evidence>
<evidence type="ECO:0000259" key="8">
    <source>
        <dbReference type="PROSITE" id="PS50928"/>
    </source>
</evidence>
<dbReference type="Gene3D" id="1.10.3720.10">
    <property type="entry name" value="MetI-like"/>
    <property type="match status" value="1"/>
</dbReference>
<evidence type="ECO:0000256" key="3">
    <source>
        <dbReference type="ARBA" id="ARBA00022475"/>
    </source>
</evidence>
<feature type="transmembrane region" description="Helical" evidence="7">
    <location>
        <begin position="179"/>
        <end position="202"/>
    </location>
</feature>
<feature type="transmembrane region" description="Helical" evidence="7">
    <location>
        <begin position="96"/>
        <end position="116"/>
    </location>
</feature>
<feature type="transmembrane region" description="Helical" evidence="7">
    <location>
        <begin position="286"/>
        <end position="305"/>
    </location>
</feature>
<dbReference type="PANTHER" id="PTHR30193">
    <property type="entry name" value="ABC TRANSPORTER PERMEASE PROTEIN"/>
    <property type="match status" value="1"/>
</dbReference>
<evidence type="ECO:0000256" key="5">
    <source>
        <dbReference type="ARBA" id="ARBA00022989"/>
    </source>
</evidence>
<reference evidence="9" key="1">
    <citation type="submission" date="2015-07" db="EMBL/GenBank/DDBJ databases">
        <title>Draft Genome Sequences of Anaerolinea thermolimosa IMO-1, Bellilinea caldifistulae GOMI-1, Leptolinea tardivitalis YMTK-2, Levilinea saccharolytica KIBI-1,Longilinea arvoryzae KOME-1, Previously Described as Members of the Anaerolineaceae (Chloroflexi).</title>
        <authorList>
            <person name="Sekiguchi Y."/>
            <person name="Ohashi A."/>
            <person name="Matsuura N."/>
            <person name="Tourlousse M.D."/>
        </authorList>
    </citation>
    <scope>NUCLEOTIDE SEQUENCE [LARGE SCALE GENOMIC DNA]</scope>
    <source>
        <strain evidence="9">KOME-1</strain>
    </source>
</reference>
<feature type="transmembrane region" description="Helical" evidence="7">
    <location>
        <begin position="128"/>
        <end position="148"/>
    </location>
</feature>
<keyword evidence="9" id="KW-0762">Sugar transport</keyword>
<keyword evidence="6 7" id="KW-0472">Membrane</keyword>
<evidence type="ECO:0000313" key="9">
    <source>
        <dbReference type="EMBL" id="GAP13988.1"/>
    </source>
</evidence>
<sequence length="315" mass="36028">MIKTLNFEGRSKFQRSVQKWWRHWGEETTAAYLFLLPSILIFIVFTFFPAIYSIIVSTFRWNMPMQPAFIGLQNYITLFSDPIEAPVFWQAAKNTLYFSLGVPINLFASLMIALLLNRRLPGVGFFRTAFFLPAITSLAAVSVVWLWLFNPSQYGLLNSLLISLGLPLQSWLRDPVLSMPCLIFLGVWHGMGYNIIIFLAGLQSIPNTYYEAAEIDGANSFQKFNNITWPLLTPTLFYVLTVGLINSLKAFTEIDMMTQGGPLGTTTTLAYYLYQQAFKFFQMGKASAVAVVLFVVLLFLSWIQFRFVDRKVHYE</sequence>
<feature type="transmembrane region" description="Helical" evidence="7">
    <location>
        <begin position="154"/>
        <end position="172"/>
    </location>
</feature>
<evidence type="ECO:0000256" key="4">
    <source>
        <dbReference type="ARBA" id="ARBA00022692"/>
    </source>
</evidence>
<dbReference type="AlphaFoldDB" id="A0A0S7BG42"/>
<feature type="transmembrane region" description="Helical" evidence="7">
    <location>
        <begin position="30"/>
        <end position="55"/>
    </location>
</feature>
<comment type="subcellular location">
    <subcellularLocation>
        <location evidence="1 7">Cell membrane</location>
        <topology evidence="1 7">Multi-pass membrane protein</topology>
    </subcellularLocation>
</comment>
<dbReference type="PROSITE" id="PS50928">
    <property type="entry name" value="ABC_TM1"/>
    <property type="match status" value="1"/>
</dbReference>